<dbReference type="Proteomes" id="UP000199045">
    <property type="component" value="Unassembled WGS sequence"/>
</dbReference>
<dbReference type="Pfam" id="PF20391">
    <property type="entry name" value="DUF6686"/>
    <property type="match status" value="1"/>
</dbReference>
<accession>A0A1G7HAJ2</accession>
<dbReference type="EMBL" id="FNBN01000001">
    <property type="protein sequence ID" value="SDE97460.1"/>
    <property type="molecule type" value="Genomic_DNA"/>
</dbReference>
<dbReference type="AlphaFoldDB" id="A0A1G7HAJ2"/>
<sequence length="105" mass="12558">MCDIRTLCKKDQAHISHCTNCQTVYIWHNNLVLNFTPQDFQLFYETLEHQNFHDCCMTFPDGEERVVVHSPCRDISFTFTQQEWRNVKDAMSEAILLQQVYELIR</sequence>
<evidence type="ECO:0000313" key="2">
    <source>
        <dbReference type="Proteomes" id="UP000199045"/>
    </source>
</evidence>
<gene>
    <name evidence="1" type="ORF">SAMN04488121_101385</name>
</gene>
<protein>
    <submittedName>
        <fullName evidence="1">Uncharacterized protein</fullName>
    </submittedName>
</protein>
<reference evidence="1 2" key="1">
    <citation type="submission" date="2016-10" db="EMBL/GenBank/DDBJ databases">
        <authorList>
            <person name="de Groot N.N."/>
        </authorList>
    </citation>
    <scope>NUCLEOTIDE SEQUENCE [LARGE SCALE GENOMIC DNA]</scope>
    <source>
        <strain evidence="1 2">DSM 527</strain>
    </source>
</reference>
<dbReference type="RefSeq" id="WP_218124138.1">
    <property type="nucleotide sequence ID" value="NZ_FNBN01000001.1"/>
</dbReference>
<name>A0A1G7HAJ2_CHIFI</name>
<evidence type="ECO:0000313" key="1">
    <source>
        <dbReference type="EMBL" id="SDE97460.1"/>
    </source>
</evidence>
<dbReference type="InterPro" id="IPR046508">
    <property type="entry name" value="DUF6686"/>
</dbReference>
<organism evidence="1 2">
    <name type="scientific">Chitinophaga filiformis</name>
    <name type="common">Myxococcus filiformis</name>
    <name type="synonym">Flexibacter filiformis</name>
    <dbReference type="NCBI Taxonomy" id="104663"/>
    <lineage>
        <taxon>Bacteria</taxon>
        <taxon>Pseudomonadati</taxon>
        <taxon>Bacteroidota</taxon>
        <taxon>Chitinophagia</taxon>
        <taxon>Chitinophagales</taxon>
        <taxon>Chitinophagaceae</taxon>
        <taxon>Chitinophaga</taxon>
    </lineage>
</organism>
<proteinExistence type="predicted"/>